<feature type="transmembrane region" description="Helical" evidence="2">
    <location>
        <begin position="54"/>
        <end position="76"/>
    </location>
</feature>
<proteinExistence type="predicted"/>
<reference evidence="4" key="1">
    <citation type="journal article" date="2019" name="Int. J. Syst. Evol. Microbiol.">
        <title>The Global Catalogue of Microorganisms (GCM) 10K type strain sequencing project: providing services to taxonomists for standard genome sequencing and annotation.</title>
        <authorList>
            <consortium name="The Broad Institute Genomics Platform"/>
            <consortium name="The Broad Institute Genome Sequencing Center for Infectious Disease"/>
            <person name="Wu L."/>
            <person name="Ma J."/>
        </authorList>
    </citation>
    <scope>NUCLEOTIDE SEQUENCE [LARGE SCALE GENOMIC DNA]</scope>
    <source>
        <strain evidence="4">JCM 12763</strain>
    </source>
</reference>
<protein>
    <submittedName>
        <fullName evidence="3">Uncharacterized protein</fullName>
    </submittedName>
</protein>
<organism evidence="3 4">
    <name type="scientific">Streptomyces pratens</name>
    <dbReference type="NCBI Taxonomy" id="887456"/>
    <lineage>
        <taxon>Bacteria</taxon>
        <taxon>Bacillati</taxon>
        <taxon>Actinomycetota</taxon>
        <taxon>Actinomycetes</taxon>
        <taxon>Kitasatosporales</taxon>
        <taxon>Streptomycetaceae</taxon>
        <taxon>Streptomyces</taxon>
    </lineage>
</organism>
<dbReference type="EMBL" id="JBHSPT010000063">
    <property type="protein sequence ID" value="MFC6058756.1"/>
    <property type="molecule type" value="Genomic_DNA"/>
</dbReference>
<dbReference type="Pfam" id="PF19953">
    <property type="entry name" value="EACC1"/>
    <property type="match status" value="1"/>
</dbReference>
<dbReference type="RefSeq" id="WP_386401782.1">
    <property type="nucleotide sequence ID" value="NZ_JBHSPT010000063.1"/>
</dbReference>
<name>A0ABW1M530_9ACTN</name>
<evidence type="ECO:0000256" key="2">
    <source>
        <dbReference type="SAM" id="Phobius"/>
    </source>
</evidence>
<keyword evidence="2" id="KW-0472">Membrane</keyword>
<keyword evidence="2" id="KW-1133">Transmembrane helix</keyword>
<gene>
    <name evidence="3" type="ORF">ACFP50_25970</name>
</gene>
<feature type="region of interest" description="Disordered" evidence="1">
    <location>
        <begin position="120"/>
        <end position="169"/>
    </location>
</feature>
<dbReference type="Proteomes" id="UP001596242">
    <property type="component" value="Unassembled WGS sequence"/>
</dbReference>
<dbReference type="InterPro" id="IPR045428">
    <property type="entry name" value="EACC1"/>
</dbReference>
<evidence type="ECO:0000313" key="4">
    <source>
        <dbReference type="Proteomes" id="UP001596242"/>
    </source>
</evidence>
<comment type="caution">
    <text evidence="3">The sequence shown here is derived from an EMBL/GenBank/DDBJ whole genome shotgun (WGS) entry which is preliminary data.</text>
</comment>
<keyword evidence="4" id="KW-1185">Reference proteome</keyword>
<evidence type="ECO:0000313" key="3">
    <source>
        <dbReference type="EMBL" id="MFC6058756.1"/>
    </source>
</evidence>
<accession>A0ABW1M530</accession>
<feature type="compositionally biased region" description="Polar residues" evidence="1">
    <location>
        <begin position="123"/>
        <end position="152"/>
    </location>
</feature>
<evidence type="ECO:0000256" key="1">
    <source>
        <dbReference type="SAM" id="MobiDB-lite"/>
    </source>
</evidence>
<keyword evidence="2" id="KW-0812">Transmembrane</keyword>
<sequence length="169" mass="17364">MRVTLAVEAGDGDAAGASDDLYQWLRQDPDLRVLVRREVPAAPPGGAMGALGELISLLLAPGGPTAALGAAVVVWLQGRRGNQTVTLTLPDGTQVVVSSEKVRGLTAEGAGELAERVAAALQQERNPQTAAPGTQRPRGTSRPQGTQGTQRARGTAEDDGRVGPSREAG</sequence>